<evidence type="ECO:0000256" key="1">
    <source>
        <dbReference type="SAM" id="Phobius"/>
    </source>
</evidence>
<feature type="transmembrane region" description="Helical" evidence="1">
    <location>
        <begin position="86"/>
        <end position="106"/>
    </location>
</feature>
<feature type="transmembrane region" description="Helical" evidence="1">
    <location>
        <begin position="329"/>
        <end position="350"/>
    </location>
</feature>
<feature type="transmembrane region" description="Helical" evidence="1">
    <location>
        <begin position="239"/>
        <end position="258"/>
    </location>
</feature>
<dbReference type="RefSeq" id="WP_072991439.1">
    <property type="nucleotide sequence ID" value="NZ_FQYU01000002.1"/>
</dbReference>
<dbReference type="Proteomes" id="UP000184543">
    <property type="component" value="Unassembled WGS sequence"/>
</dbReference>
<feature type="transmembrane region" description="Helical" evidence="1">
    <location>
        <begin position="303"/>
        <end position="323"/>
    </location>
</feature>
<keyword evidence="3" id="KW-1185">Reference proteome</keyword>
<feature type="transmembrane region" description="Helical" evidence="1">
    <location>
        <begin position="278"/>
        <end position="298"/>
    </location>
</feature>
<evidence type="ECO:0000313" key="2">
    <source>
        <dbReference type="EMBL" id="SHJ00661.1"/>
    </source>
</evidence>
<feature type="transmembrane region" description="Helical" evidence="1">
    <location>
        <begin position="118"/>
        <end position="137"/>
    </location>
</feature>
<evidence type="ECO:0000313" key="3">
    <source>
        <dbReference type="Proteomes" id="UP000184543"/>
    </source>
</evidence>
<dbReference type="OrthoDB" id="105016at2"/>
<feature type="transmembrane region" description="Helical" evidence="1">
    <location>
        <begin position="12"/>
        <end position="31"/>
    </location>
</feature>
<accession>A0A1M6FSH8</accession>
<keyword evidence="1" id="KW-0812">Transmembrane</keyword>
<reference evidence="3" key="1">
    <citation type="submission" date="2016-11" db="EMBL/GenBank/DDBJ databases">
        <authorList>
            <person name="Varghese N."/>
            <person name="Submissions S."/>
        </authorList>
    </citation>
    <scope>NUCLEOTIDE SEQUENCE [LARGE SCALE GENOMIC DNA]</scope>
    <source>
        <strain evidence="3">DSM 19858</strain>
    </source>
</reference>
<evidence type="ECO:0008006" key="4">
    <source>
        <dbReference type="Google" id="ProtNLM"/>
    </source>
</evidence>
<gene>
    <name evidence="2" type="ORF">SAMN04488513_102537</name>
</gene>
<sequence>MSLAPIKIKETTPESLIIGSVLLASGASYLYNLLLGQVLGPESFAEGAQPITLLIAVAFAGMVLQVFAIRFGSFFEKNRPFSNFKVPYTCGVALGLILLTSGLFYLTELKDFFPSTSWGSLMVLSASLPVCLVKRLMPGSFLSPFKGSVDNNSKEQAKKILYLVLLATGYEFVQIIIKNSDIVLVSHFFNQADTALYTSMALIGRAIYAVAWVFLLLFSLTVVIKHKKGIPTIPLVKKFIGYLGSLLALIVYACYLFPESIIELFFDETYLSASQLLWQLGLAVSLFVLSNIFTYYFLVTGEYLPAFFSTVVGVIQMLLILVFNDSISLVVQLQIISMMALLSAQILFFYSKTTSFVKPGLHLNQN</sequence>
<feature type="transmembrane region" description="Helical" evidence="1">
    <location>
        <begin position="197"/>
        <end position="218"/>
    </location>
</feature>
<organism evidence="2 3">
    <name type="scientific">Pseudozobellia thermophila</name>
    <dbReference type="NCBI Taxonomy" id="192903"/>
    <lineage>
        <taxon>Bacteria</taxon>
        <taxon>Pseudomonadati</taxon>
        <taxon>Bacteroidota</taxon>
        <taxon>Flavobacteriia</taxon>
        <taxon>Flavobacteriales</taxon>
        <taxon>Flavobacteriaceae</taxon>
        <taxon>Pseudozobellia</taxon>
    </lineage>
</organism>
<keyword evidence="1" id="KW-1133">Transmembrane helix</keyword>
<keyword evidence="1" id="KW-0472">Membrane</keyword>
<dbReference type="EMBL" id="FQYU01000002">
    <property type="protein sequence ID" value="SHJ00661.1"/>
    <property type="molecule type" value="Genomic_DNA"/>
</dbReference>
<protein>
    <recommendedName>
        <fullName evidence="4">Membrane protein involved in the export of O-antigen and teichoic acid</fullName>
    </recommendedName>
</protein>
<dbReference type="STRING" id="192903.SAMN04488513_102537"/>
<proteinExistence type="predicted"/>
<name>A0A1M6FSH8_9FLAO</name>
<feature type="transmembrane region" description="Helical" evidence="1">
    <location>
        <begin position="160"/>
        <end position="177"/>
    </location>
</feature>
<feature type="transmembrane region" description="Helical" evidence="1">
    <location>
        <begin position="51"/>
        <end position="74"/>
    </location>
</feature>
<dbReference type="AlphaFoldDB" id="A0A1M6FSH8"/>